<dbReference type="OrthoDB" id="9766870at2"/>
<comment type="similarity">
    <text evidence="10">Belongs to the binding-protein-dependent transport system permease family. OppBC subfamily.</text>
</comment>
<dbReference type="InterPro" id="IPR000515">
    <property type="entry name" value="MetI-like"/>
</dbReference>
<keyword evidence="8 12" id="KW-1133">Transmembrane helix</keyword>
<feature type="domain" description="ABC transmembrane type-1" evidence="13">
    <location>
        <begin position="100"/>
        <end position="289"/>
    </location>
</feature>
<dbReference type="Gene3D" id="1.10.3720.10">
    <property type="entry name" value="MetI-like"/>
    <property type="match status" value="1"/>
</dbReference>
<dbReference type="InterPro" id="IPR025966">
    <property type="entry name" value="OppC_N"/>
</dbReference>
<dbReference type="InterPro" id="IPR035906">
    <property type="entry name" value="MetI-like_sf"/>
</dbReference>
<dbReference type="InterPro" id="IPR050366">
    <property type="entry name" value="BP-dependent_transpt_permease"/>
</dbReference>
<organism evidence="14 15">
    <name type="scientific">Marinicauda salina</name>
    <dbReference type="NCBI Taxonomy" id="2135793"/>
    <lineage>
        <taxon>Bacteria</taxon>
        <taxon>Pseudomonadati</taxon>
        <taxon>Pseudomonadota</taxon>
        <taxon>Alphaproteobacteria</taxon>
        <taxon>Maricaulales</taxon>
        <taxon>Maricaulaceae</taxon>
        <taxon>Marinicauda</taxon>
    </lineage>
</organism>
<evidence type="ECO:0000256" key="2">
    <source>
        <dbReference type="ARBA" id="ARBA00022448"/>
    </source>
</evidence>
<feature type="transmembrane region" description="Helical" evidence="12">
    <location>
        <begin position="37"/>
        <end position="60"/>
    </location>
</feature>
<keyword evidence="7" id="KW-0653">Protein transport</keyword>
<dbReference type="CDD" id="cd06261">
    <property type="entry name" value="TM_PBP2"/>
    <property type="match status" value="1"/>
</dbReference>
<dbReference type="SUPFAM" id="SSF161098">
    <property type="entry name" value="MetI-like"/>
    <property type="match status" value="1"/>
</dbReference>
<evidence type="ECO:0000313" key="15">
    <source>
        <dbReference type="Proteomes" id="UP000245168"/>
    </source>
</evidence>
<evidence type="ECO:0000256" key="5">
    <source>
        <dbReference type="ARBA" id="ARBA00022692"/>
    </source>
</evidence>
<evidence type="ECO:0000256" key="6">
    <source>
        <dbReference type="ARBA" id="ARBA00022856"/>
    </source>
</evidence>
<evidence type="ECO:0000256" key="3">
    <source>
        <dbReference type="ARBA" id="ARBA00022475"/>
    </source>
</evidence>
<dbReference type="GO" id="GO:0005886">
    <property type="term" value="C:plasma membrane"/>
    <property type="evidence" value="ECO:0007669"/>
    <property type="project" value="UniProtKB-SubCell"/>
</dbReference>
<dbReference type="GO" id="GO:0015833">
    <property type="term" value="P:peptide transport"/>
    <property type="evidence" value="ECO:0007669"/>
    <property type="project" value="UniProtKB-KW"/>
</dbReference>
<gene>
    <name evidence="14" type="ORF">DDZ18_09730</name>
</gene>
<evidence type="ECO:0000313" key="14">
    <source>
        <dbReference type="EMBL" id="PWE16978.1"/>
    </source>
</evidence>
<dbReference type="Pfam" id="PF00528">
    <property type="entry name" value="BPD_transp_1"/>
    <property type="match status" value="1"/>
</dbReference>
<evidence type="ECO:0000256" key="9">
    <source>
        <dbReference type="ARBA" id="ARBA00023136"/>
    </source>
</evidence>
<protein>
    <recommendedName>
        <fullName evidence="11">Oligopeptide transport system permease protein OppC</fullName>
    </recommendedName>
</protein>
<dbReference type="AlphaFoldDB" id="A0A2U2BSK5"/>
<dbReference type="RefSeq" id="WP_109253202.1">
    <property type="nucleotide sequence ID" value="NZ_QEXV01000004.1"/>
</dbReference>
<keyword evidence="3" id="KW-1003">Cell membrane</keyword>
<dbReference type="Proteomes" id="UP000245168">
    <property type="component" value="Unassembled WGS sequence"/>
</dbReference>
<dbReference type="EMBL" id="QEXV01000004">
    <property type="protein sequence ID" value="PWE16978.1"/>
    <property type="molecule type" value="Genomic_DNA"/>
</dbReference>
<feature type="transmembrane region" description="Helical" evidence="12">
    <location>
        <begin position="221"/>
        <end position="246"/>
    </location>
</feature>
<evidence type="ECO:0000256" key="7">
    <source>
        <dbReference type="ARBA" id="ARBA00022927"/>
    </source>
</evidence>
<keyword evidence="9 12" id="KW-0472">Membrane</keyword>
<comment type="caution">
    <text evidence="14">The sequence shown here is derived from an EMBL/GenBank/DDBJ whole genome shotgun (WGS) entry which is preliminary data.</text>
</comment>
<sequence length="301" mass="32775">MVLTSTPTEKAALMEQSAVKGRSLWDDARARLLRNKAAVAGIVVLAVLIVLAFLGPLLWIHDSAFIYRDRVQLGPTFEHGHIFGTDAQGRDLFARTLVGLRMSLMVGVVATMVSLAIGVLWGATAGFIGGRVDQLMMRIVDVLYSLPFIFFVIILMVVFGRNIILIFVAIGAVEWLTMARIVRGQTISLKSMEFVEAAQAAGVSQIAIIRRHIVPNVLGPVVVYVTLTIPVVILAESFLSFLGLGVQEPLTSLGNLISNGARDMEVAPWTLIVPALTMMLTLFCFNFIGDGLRDAIDPKDR</sequence>
<keyword evidence="6" id="KW-0571">Peptide transport</keyword>
<keyword evidence="5 12" id="KW-0812">Transmembrane</keyword>
<keyword evidence="2 12" id="KW-0813">Transport</keyword>
<proteinExistence type="inferred from homology"/>
<dbReference type="Pfam" id="PF12911">
    <property type="entry name" value="OppC_N"/>
    <property type="match status" value="1"/>
</dbReference>
<dbReference type="PANTHER" id="PTHR43386:SF2">
    <property type="entry name" value="OLIGOPEPTIDE TRANSPORT SYSTEM PERMEASE PROTEIN OPPC"/>
    <property type="match status" value="1"/>
</dbReference>
<feature type="transmembrane region" description="Helical" evidence="12">
    <location>
        <begin position="163"/>
        <end position="182"/>
    </location>
</feature>
<evidence type="ECO:0000259" key="13">
    <source>
        <dbReference type="PROSITE" id="PS50928"/>
    </source>
</evidence>
<name>A0A2U2BSK5_9PROT</name>
<dbReference type="GO" id="GO:0015031">
    <property type="term" value="P:protein transport"/>
    <property type="evidence" value="ECO:0007669"/>
    <property type="project" value="UniProtKB-KW"/>
</dbReference>
<keyword evidence="15" id="KW-1185">Reference proteome</keyword>
<dbReference type="PANTHER" id="PTHR43386">
    <property type="entry name" value="OLIGOPEPTIDE TRANSPORT SYSTEM PERMEASE PROTEIN APPC"/>
    <property type="match status" value="1"/>
</dbReference>
<evidence type="ECO:0000256" key="4">
    <source>
        <dbReference type="ARBA" id="ARBA00022519"/>
    </source>
</evidence>
<keyword evidence="4" id="KW-0997">Cell inner membrane</keyword>
<evidence type="ECO:0000256" key="8">
    <source>
        <dbReference type="ARBA" id="ARBA00022989"/>
    </source>
</evidence>
<evidence type="ECO:0000256" key="10">
    <source>
        <dbReference type="ARBA" id="ARBA00024202"/>
    </source>
</evidence>
<dbReference type="PROSITE" id="PS50928">
    <property type="entry name" value="ABC_TM1"/>
    <property type="match status" value="1"/>
</dbReference>
<evidence type="ECO:0000256" key="11">
    <source>
        <dbReference type="ARBA" id="ARBA00072251"/>
    </source>
</evidence>
<feature type="transmembrane region" description="Helical" evidence="12">
    <location>
        <begin position="102"/>
        <end position="123"/>
    </location>
</feature>
<feature type="transmembrane region" description="Helical" evidence="12">
    <location>
        <begin position="135"/>
        <end position="157"/>
    </location>
</feature>
<evidence type="ECO:0000256" key="1">
    <source>
        <dbReference type="ARBA" id="ARBA00004429"/>
    </source>
</evidence>
<dbReference type="GO" id="GO:0055085">
    <property type="term" value="P:transmembrane transport"/>
    <property type="evidence" value="ECO:0007669"/>
    <property type="project" value="InterPro"/>
</dbReference>
<evidence type="ECO:0000256" key="12">
    <source>
        <dbReference type="RuleBase" id="RU363032"/>
    </source>
</evidence>
<accession>A0A2U2BSK5</accession>
<feature type="transmembrane region" description="Helical" evidence="12">
    <location>
        <begin position="266"/>
        <end position="289"/>
    </location>
</feature>
<comment type="subcellular location">
    <subcellularLocation>
        <location evidence="1">Cell inner membrane</location>
        <topology evidence="1">Multi-pass membrane protein</topology>
    </subcellularLocation>
    <subcellularLocation>
        <location evidence="12">Cell membrane</location>
        <topology evidence="12">Multi-pass membrane protein</topology>
    </subcellularLocation>
</comment>
<reference evidence="15" key="1">
    <citation type="submission" date="2018-05" db="EMBL/GenBank/DDBJ databases">
        <authorList>
            <person name="Liu B.-T."/>
        </authorList>
    </citation>
    <scope>NUCLEOTIDE SEQUENCE [LARGE SCALE GENOMIC DNA]</scope>
    <source>
        <strain evidence="15">WD6-1</strain>
    </source>
</reference>